<dbReference type="Proteomes" id="UP000076738">
    <property type="component" value="Unassembled WGS sequence"/>
</dbReference>
<feature type="compositionally biased region" description="Low complexity" evidence="1">
    <location>
        <begin position="1071"/>
        <end position="1157"/>
    </location>
</feature>
<feature type="compositionally biased region" description="Low complexity" evidence="1">
    <location>
        <begin position="776"/>
        <end position="792"/>
    </location>
</feature>
<feature type="compositionally biased region" description="Pro residues" evidence="1">
    <location>
        <begin position="762"/>
        <end position="775"/>
    </location>
</feature>
<dbReference type="EMBL" id="KV417280">
    <property type="protein sequence ID" value="KZO97388.1"/>
    <property type="molecule type" value="Genomic_DNA"/>
</dbReference>
<feature type="compositionally biased region" description="Polar residues" evidence="1">
    <location>
        <begin position="421"/>
        <end position="433"/>
    </location>
</feature>
<gene>
    <name evidence="2" type="ORF">CALVIDRAFT_536400</name>
</gene>
<feature type="region of interest" description="Disordered" evidence="1">
    <location>
        <begin position="246"/>
        <end position="378"/>
    </location>
</feature>
<evidence type="ECO:0000313" key="2">
    <source>
        <dbReference type="EMBL" id="KZO97388.1"/>
    </source>
</evidence>
<feature type="region of interest" description="Disordered" evidence="1">
    <location>
        <begin position="1335"/>
        <end position="1360"/>
    </location>
</feature>
<feature type="compositionally biased region" description="Low complexity" evidence="1">
    <location>
        <begin position="469"/>
        <end position="489"/>
    </location>
</feature>
<feature type="region of interest" description="Disordered" evidence="1">
    <location>
        <begin position="390"/>
        <end position="434"/>
    </location>
</feature>
<feature type="compositionally biased region" description="Low complexity" evidence="1">
    <location>
        <begin position="281"/>
        <end position="304"/>
    </location>
</feature>
<dbReference type="OrthoDB" id="10487550at2759"/>
<feature type="region of interest" description="Disordered" evidence="1">
    <location>
        <begin position="634"/>
        <end position="653"/>
    </location>
</feature>
<evidence type="ECO:0000256" key="1">
    <source>
        <dbReference type="SAM" id="MobiDB-lite"/>
    </source>
</evidence>
<feature type="compositionally biased region" description="Pro residues" evidence="1">
    <location>
        <begin position="363"/>
        <end position="376"/>
    </location>
</feature>
<feature type="region of interest" description="Disordered" evidence="1">
    <location>
        <begin position="1071"/>
        <end position="1166"/>
    </location>
</feature>
<accession>A0A167N698</accession>
<reference evidence="2 3" key="1">
    <citation type="journal article" date="2016" name="Mol. Biol. Evol.">
        <title>Comparative Genomics of Early-Diverging Mushroom-Forming Fungi Provides Insights into the Origins of Lignocellulose Decay Capabilities.</title>
        <authorList>
            <person name="Nagy L.G."/>
            <person name="Riley R."/>
            <person name="Tritt A."/>
            <person name="Adam C."/>
            <person name="Daum C."/>
            <person name="Floudas D."/>
            <person name="Sun H."/>
            <person name="Yadav J.S."/>
            <person name="Pangilinan J."/>
            <person name="Larsson K.H."/>
            <person name="Matsuura K."/>
            <person name="Barry K."/>
            <person name="Labutti K."/>
            <person name="Kuo R."/>
            <person name="Ohm R.A."/>
            <person name="Bhattacharya S.S."/>
            <person name="Shirouzu T."/>
            <person name="Yoshinaga Y."/>
            <person name="Martin F.M."/>
            <person name="Grigoriev I.V."/>
            <person name="Hibbett D.S."/>
        </authorList>
    </citation>
    <scope>NUCLEOTIDE SEQUENCE [LARGE SCALE GENOMIC DNA]</scope>
    <source>
        <strain evidence="2 3">TUFC12733</strain>
    </source>
</reference>
<dbReference type="STRING" id="1330018.A0A167N698"/>
<feature type="region of interest" description="Disordered" evidence="1">
    <location>
        <begin position="467"/>
        <end position="521"/>
    </location>
</feature>
<protein>
    <submittedName>
        <fullName evidence="2">Uncharacterized protein</fullName>
    </submittedName>
</protein>
<feature type="compositionally biased region" description="Low complexity" evidence="1">
    <location>
        <begin position="1020"/>
        <end position="1047"/>
    </location>
</feature>
<feature type="region of interest" description="Disordered" evidence="1">
    <location>
        <begin position="704"/>
        <end position="792"/>
    </location>
</feature>
<feature type="region of interest" description="Disordered" evidence="1">
    <location>
        <begin position="1013"/>
        <end position="1056"/>
    </location>
</feature>
<feature type="compositionally biased region" description="Polar residues" evidence="1">
    <location>
        <begin position="246"/>
        <end position="265"/>
    </location>
</feature>
<name>A0A167N698_CALVF</name>
<feature type="compositionally biased region" description="Low complexity" evidence="1">
    <location>
        <begin position="314"/>
        <end position="325"/>
    </location>
</feature>
<organism evidence="2 3">
    <name type="scientific">Calocera viscosa (strain TUFC12733)</name>
    <dbReference type="NCBI Taxonomy" id="1330018"/>
    <lineage>
        <taxon>Eukaryota</taxon>
        <taxon>Fungi</taxon>
        <taxon>Dikarya</taxon>
        <taxon>Basidiomycota</taxon>
        <taxon>Agaricomycotina</taxon>
        <taxon>Dacrymycetes</taxon>
        <taxon>Dacrymycetales</taxon>
        <taxon>Dacrymycetaceae</taxon>
        <taxon>Calocera</taxon>
    </lineage>
</organism>
<keyword evidence="3" id="KW-1185">Reference proteome</keyword>
<evidence type="ECO:0000313" key="3">
    <source>
        <dbReference type="Proteomes" id="UP000076738"/>
    </source>
</evidence>
<proteinExistence type="predicted"/>
<feature type="compositionally biased region" description="Low complexity" evidence="1">
    <location>
        <begin position="352"/>
        <end position="362"/>
    </location>
</feature>
<sequence>MAPVANPPPDVALVVVLDRYCQPAQLSMVIPLMTALMKQYPESHAKGQIRMASVTYDTTQMNEMLNPTHYFENIDAMPAKFQSKEVCLNRFGIRPNTGAKGKSAMVEGMLLEMHAIEPFIELALPGPPVLSHTKLRAFSDSGVRKHVTPPVRYMVVLSALLPDTGARAIRNNYRKYDGCSWGQLPDKLKELDVNLSMVYLHSTPKIPALHAAATVHPSELWFHKPPQWPNFQVLLAGFDTKLLTQQPNQTKRPTPDSEASQSPNSKRARTSVDGTAAAGNQPSAPQAPAVPAGQPSALPSNPASQPVPAPAAPTQPAAAPVQPAPGGLAGRRFAAPNISLPPLPPGAGVNVPSQQQTTTQPAPGQPGMPSGGPPNVPLQWQSVLALNQAQNGTGAPRGPIPRPNSVVPGTATKGPAGGHSRSVSMQGVSNGQNGVAAPVPTQPPAPLLAGAQGGNINITGHARAASTNGAFPVQPQPAAGAPQQANGVGSHTTPITLPSPRHHPPGTSYPFPPSPPLQSVDLNDSEAVKRAVDKACNDYFQQLPVLLQQKVSQDLKSNVQAATVDDLARAKAHAILGALGMTARRFQSVKHERMHQNLFELSMARWPQQINTAAAGPSSSLAISASNNAAAAQQQATVQVPPRPESASANGAAVQAQQQRFLIQQQQYHRQQAVAAMQKAQAQAQQAQQVQVAQQQAQVAQQQAQAAQQQGQPTPPQPDSPHIPLSSQVASRQLPGARPGAPGGLLGQGSNQMRNSPIPGENQPPPGIARPPTTQPTPVQQQLAHMQQMGQQSMGMMQQNQLQQTLPPQMQQGMPLMANNQMVPQQQPGGMQALNQGQGGGDALRPQTAPNEVLRDVIFTWKSDTSPQDFVVCAGLSRLNRMQTPSEALQQLLRTWPSRIPAPTWFPNRLMEKSTLQRLMDLTLMFRITPTSNDKMGDKAMLNQTMFTQFYDMFQVGNRMAYVSLPMNGRQDTGLVLIHPPVPKHIRMILAFCFHDKPVPPLLMGAAPPNVPGPAHNIIPQNPSMQMQAQQAQQPPQQQQPTPQQQAIMSGRPGQQLTTEQQRLAFMRMAMQAHQKAQQQQAQSQAQGQNQGQMQQQQVPQPGQPQAVPHQTPQQQPQLQQSIQRTPMQQQVQAQQMQPQPQQQPQQQQQPQPQPQQRSTISAAQHAQLQAIIRSEAPPAGVDPVRWQQQRQMAHNTLLQLRQTQLQAASGMQNQAQNQNGMQGVQGGMANGMGGNMGGMNNAAMNAMAQGLMLSNNGGVGQQNGMGLPGGGGGGMTINTAMQNMFNQPSLQQQQNAGGLSAFNAQQMQQAQQAQQAQQMQQNMNGMGMSGLNMGNLGMGNMQQQGGFNQGNQQGQMMPMNLGFGMQQQQQQQQGQQGSNQQMSLDLLQQYLRSNNKEGTM</sequence>